<gene>
    <name evidence="2" type="ORF">MAR_005506</name>
</gene>
<feature type="region of interest" description="Disordered" evidence="1">
    <location>
        <begin position="54"/>
        <end position="77"/>
    </location>
</feature>
<keyword evidence="3" id="KW-1185">Reference proteome</keyword>
<accession>A0ABY7F7Y6</accession>
<evidence type="ECO:0000313" key="2">
    <source>
        <dbReference type="EMBL" id="WAR15401.1"/>
    </source>
</evidence>
<sequence length="77" mass="9349">VPTNFDLIDWQHLLGRNPNYHSIAKCCSDNSEEGWRDDKSEDSKVKKNMRYERYISDTRSGNKYQETRKFQRSKRQY</sequence>
<dbReference type="EMBL" id="CP111020">
    <property type="protein sequence ID" value="WAR15401.1"/>
    <property type="molecule type" value="Genomic_DNA"/>
</dbReference>
<organism evidence="2 3">
    <name type="scientific">Mya arenaria</name>
    <name type="common">Soft-shell clam</name>
    <dbReference type="NCBI Taxonomy" id="6604"/>
    <lineage>
        <taxon>Eukaryota</taxon>
        <taxon>Metazoa</taxon>
        <taxon>Spiralia</taxon>
        <taxon>Lophotrochozoa</taxon>
        <taxon>Mollusca</taxon>
        <taxon>Bivalvia</taxon>
        <taxon>Autobranchia</taxon>
        <taxon>Heteroconchia</taxon>
        <taxon>Euheterodonta</taxon>
        <taxon>Imparidentia</taxon>
        <taxon>Neoheterodontei</taxon>
        <taxon>Myida</taxon>
        <taxon>Myoidea</taxon>
        <taxon>Myidae</taxon>
        <taxon>Mya</taxon>
    </lineage>
</organism>
<name>A0ABY7F7Y6_MYAAR</name>
<reference evidence="2" key="1">
    <citation type="submission" date="2022-11" db="EMBL/GenBank/DDBJ databases">
        <title>Centuries of genome instability and evolution in soft-shell clam transmissible cancer (bioRxiv).</title>
        <authorList>
            <person name="Hart S.F.M."/>
            <person name="Yonemitsu M.A."/>
            <person name="Giersch R.M."/>
            <person name="Beal B.F."/>
            <person name="Arriagada G."/>
            <person name="Davis B.W."/>
            <person name="Ostrander E.A."/>
            <person name="Goff S.P."/>
            <person name="Metzger M.J."/>
        </authorList>
    </citation>
    <scope>NUCLEOTIDE SEQUENCE</scope>
    <source>
        <strain evidence="2">MELC-2E11</strain>
        <tissue evidence="2">Siphon/mantle</tissue>
    </source>
</reference>
<dbReference type="Proteomes" id="UP001164746">
    <property type="component" value="Chromosome 9"/>
</dbReference>
<proteinExistence type="predicted"/>
<feature type="non-terminal residue" evidence="2">
    <location>
        <position position="1"/>
    </location>
</feature>
<evidence type="ECO:0000313" key="3">
    <source>
        <dbReference type="Proteomes" id="UP001164746"/>
    </source>
</evidence>
<protein>
    <submittedName>
        <fullName evidence="2">Uncharacterized protein</fullName>
    </submittedName>
</protein>
<evidence type="ECO:0000256" key="1">
    <source>
        <dbReference type="SAM" id="MobiDB-lite"/>
    </source>
</evidence>